<dbReference type="HOGENOM" id="CLU_280029_0_0_10"/>
<evidence type="ECO:0000256" key="1">
    <source>
        <dbReference type="SAM" id="Coils"/>
    </source>
</evidence>
<evidence type="ECO:0000259" key="2">
    <source>
        <dbReference type="PROSITE" id="PS51688"/>
    </source>
</evidence>
<proteinExistence type="predicted"/>
<keyword evidence="1" id="KW-0175">Coiled coil</keyword>
<feature type="coiled-coil region" evidence="1">
    <location>
        <begin position="1049"/>
        <end position="1114"/>
    </location>
</feature>
<evidence type="ECO:0000313" key="4">
    <source>
        <dbReference type="Proteomes" id="UP000006054"/>
    </source>
</evidence>
<keyword evidence="4" id="KW-1185">Reference proteome</keyword>
<reference evidence="4" key="1">
    <citation type="submission" date="2012-06" db="EMBL/GenBank/DDBJ databases">
        <title>The complete genome of Flexibacter litoralis DSM 6794.</title>
        <authorList>
            <person name="Lucas S."/>
            <person name="Copeland A."/>
            <person name="Lapidus A."/>
            <person name="Glavina del Rio T."/>
            <person name="Dalin E."/>
            <person name="Tice H."/>
            <person name="Bruce D."/>
            <person name="Goodwin L."/>
            <person name="Pitluck S."/>
            <person name="Peters L."/>
            <person name="Ovchinnikova G."/>
            <person name="Lu M."/>
            <person name="Kyrpides N."/>
            <person name="Mavromatis K."/>
            <person name="Ivanova N."/>
            <person name="Brettin T."/>
            <person name="Detter J.C."/>
            <person name="Han C."/>
            <person name="Larimer F."/>
            <person name="Land M."/>
            <person name="Hauser L."/>
            <person name="Markowitz V."/>
            <person name="Cheng J.-F."/>
            <person name="Hugenholtz P."/>
            <person name="Woyke T."/>
            <person name="Wu D."/>
            <person name="Spring S."/>
            <person name="Lang E."/>
            <person name="Kopitz M."/>
            <person name="Brambilla E."/>
            <person name="Klenk H.-P."/>
            <person name="Eisen J.A."/>
        </authorList>
    </citation>
    <scope>NUCLEOTIDE SEQUENCE [LARGE SCALE GENOMIC DNA]</scope>
    <source>
        <strain evidence="4">ATCC 23117 / DSM 6794 / NBRC 15988 / NCIMB 1366 / Sio-4</strain>
    </source>
</reference>
<dbReference type="KEGG" id="fli:Fleli_3340"/>
<name>I4ANY4_BERLS</name>
<dbReference type="eggNOG" id="COG0729">
    <property type="taxonomic scope" value="Bacteria"/>
</dbReference>
<feature type="domain" description="Peptidase S74" evidence="2">
    <location>
        <begin position="960"/>
        <end position="1056"/>
    </location>
</feature>
<dbReference type="InterPro" id="IPR036388">
    <property type="entry name" value="WH-like_DNA-bd_sf"/>
</dbReference>
<accession>I4ANY4</accession>
<dbReference type="Pfam" id="PF13884">
    <property type="entry name" value="Peptidase_S74"/>
    <property type="match status" value="1"/>
</dbReference>
<dbReference type="RefSeq" id="WP_014799096.1">
    <property type="nucleotide sequence ID" value="NC_018018.1"/>
</dbReference>
<dbReference type="Proteomes" id="UP000006054">
    <property type="component" value="Chromosome"/>
</dbReference>
<dbReference type="AlphaFoldDB" id="I4ANY4"/>
<organism evidence="3 4">
    <name type="scientific">Bernardetia litoralis (strain ATCC 23117 / DSM 6794 / NBRC 15988 / NCIMB 1366 / Fx l1 / Sio-4)</name>
    <name type="common">Flexibacter litoralis</name>
    <dbReference type="NCBI Taxonomy" id="880071"/>
    <lineage>
        <taxon>Bacteria</taxon>
        <taxon>Pseudomonadati</taxon>
        <taxon>Bacteroidota</taxon>
        <taxon>Cytophagia</taxon>
        <taxon>Cytophagales</taxon>
        <taxon>Bernardetiaceae</taxon>
        <taxon>Bernardetia</taxon>
    </lineage>
</organism>
<sequence precursor="true">MNQTYLHDQLFFLYKKYSILLLFILLIGLAITSSVQAQTLPQQITYQGKLVQDGIPFSGSTTMIFELINPTTNAIEWTETQTINVQEGLYSVILGSQTPFTPNFFSQNPSLGLQVSVNGNALTSITVLHAVPYAHAAGSVIDNSISSVKIIDGTIQTIDIASGGQNKMLVTDANGRVVWVDRTAGSLLTGTAGGDLTGTYPNPTIANNAITPIKIEPSSFPNQVLSTDASGIVTWQNANSSINMTNSNVVPRWNGTELIDGSITDDGSDVNISNLSVSTNLELGGFEVNTITTSGLGVITPFSDNALVSELAMTNYVTAQLSGAGNGIDISSNQINLGSFTGNVGISANNNNYSLTNIENYGLSLNSSGAYTLLAGVNSTFSLSDAGIGFANNNGISFTTPSVFFSDDITLTNQLLLQNATPIYYNGGTNFTQLGFIMPTANNTINFPDASGTVALLSDISSSLSFENGIQVLSSTNVGLGGTLTEDTSIDGDGNEFELSNISLIAFEANFDINIDAANDIDIEAGNDMGIDAANDIDIEAGNDVNIKANNSMNITGDGGLKMQPLGGNVEVGNAGSLDSELLLNGFLTLPDLFSFSASPNNLYRSGTDLFWGGINLSAGSSSPWISNAGYINYGGAGAGTVGIGDFSTAPQADLHIKRVGTGTPANIKLTTLDNTAAPNFKGSSIMLQSAREVSGSLDILQNDDMIGELVFNGYSEGISLPFFKNTGKIDMVTTSNTSSGLEADMRFIVDGTEHMRIQNDGTVNIGTPTIPLAKINVQDNSASVVAYFNRGGTGGTTDPVVLINENNNDATANTLRINGGNSSSAALGVNGKIRAGAINSIPASSATFDLQSTLASSTPFSPFFILRDDGGRPVFETFTNGDVRMAGGANPNQAVVTIGDFNIPNQVVTSTEYDRIVTSNVLSGGASPDVSDLRTFRLLVDGAAAFNGDIVAGTFSLTSDKRFKKNITPLHENTTMIQKLRGVNYFWRTEEFEGKNFSDKKQFGLIAQEVYEVFPELINTSPDGYLSVNYIGLVPVLIEATKEQQIIIDNQKEEINTQKTELKNLKKQISDLKEIVASLQENENISSALAQKVEALEKQLIALVESLSNKTETTQTASLKEE</sequence>
<dbReference type="EMBL" id="CP003345">
    <property type="protein sequence ID" value="AFM05669.1"/>
    <property type="molecule type" value="Genomic_DNA"/>
</dbReference>
<protein>
    <recommendedName>
        <fullName evidence="2">Peptidase S74 domain-containing protein</fullName>
    </recommendedName>
</protein>
<dbReference type="PROSITE" id="PS51688">
    <property type="entry name" value="ICA"/>
    <property type="match status" value="1"/>
</dbReference>
<dbReference type="STRING" id="880071.Fleli_3340"/>
<evidence type="ECO:0000313" key="3">
    <source>
        <dbReference type="EMBL" id="AFM05669.1"/>
    </source>
</evidence>
<dbReference type="Gene3D" id="1.10.10.10">
    <property type="entry name" value="Winged helix-like DNA-binding domain superfamily/Winged helix DNA-binding domain"/>
    <property type="match status" value="1"/>
</dbReference>
<dbReference type="InterPro" id="IPR030392">
    <property type="entry name" value="S74_ICA"/>
</dbReference>
<dbReference type="OrthoDB" id="1001730at2"/>
<gene>
    <name evidence="3" type="ordered locus">Fleli_3340</name>
</gene>